<reference evidence="1 2" key="1">
    <citation type="submission" date="2017-09" db="EMBL/GenBank/DDBJ databases">
        <title>Depth-based differentiation of microbial function through sediment-hosted aquifers and enrichment of novel symbionts in the deep terrestrial subsurface.</title>
        <authorList>
            <person name="Probst A.J."/>
            <person name="Ladd B."/>
            <person name="Jarett J.K."/>
            <person name="Geller-Mcgrath D.E."/>
            <person name="Sieber C.M."/>
            <person name="Emerson J.B."/>
            <person name="Anantharaman K."/>
            <person name="Thomas B.C."/>
            <person name="Malmstrom R."/>
            <person name="Stieglmeier M."/>
            <person name="Klingl A."/>
            <person name="Woyke T."/>
            <person name="Ryan C.M."/>
            <person name="Banfield J.F."/>
        </authorList>
    </citation>
    <scope>NUCLEOTIDE SEQUENCE [LARGE SCALE GENOMIC DNA]</scope>
    <source>
        <strain evidence="1">CG_4_9_14_3_um_filter_33_16</strain>
    </source>
</reference>
<accession>A0A2M8CB85</accession>
<sequence>IILFLLSTFNPYLKIFFQIGPPSSYLSFPRRAPPAKAGVGIHPSYVILMKLVPAKASNGNPLNSGY</sequence>
<organism evidence="1 2">
    <name type="scientific">Candidatus Infernicultor aquiphilus</name>
    <dbReference type="NCBI Taxonomy" id="1805029"/>
    <lineage>
        <taxon>Bacteria</taxon>
        <taxon>Pseudomonadati</taxon>
        <taxon>Atribacterota</taxon>
        <taxon>Candidatus Phoenicimicrobiia</taxon>
        <taxon>Candidatus Pheonicimicrobiales</taxon>
        <taxon>Candidatus Phoenicimicrobiaceae</taxon>
        <taxon>Candidatus Infernicultor</taxon>
    </lineage>
</organism>
<feature type="non-terminal residue" evidence="1">
    <location>
        <position position="1"/>
    </location>
</feature>
<evidence type="ECO:0000313" key="1">
    <source>
        <dbReference type="EMBL" id="PJB56333.1"/>
    </source>
</evidence>
<protein>
    <submittedName>
        <fullName evidence="1">Uncharacterized protein</fullName>
    </submittedName>
</protein>
<evidence type="ECO:0000313" key="2">
    <source>
        <dbReference type="Proteomes" id="UP000228560"/>
    </source>
</evidence>
<dbReference type="Proteomes" id="UP000228560">
    <property type="component" value="Unassembled WGS sequence"/>
</dbReference>
<dbReference type="EMBL" id="PFTV01000133">
    <property type="protein sequence ID" value="PJB56333.1"/>
    <property type="molecule type" value="Genomic_DNA"/>
</dbReference>
<dbReference type="AlphaFoldDB" id="A0A2M8CB85"/>
<proteinExistence type="predicted"/>
<comment type="caution">
    <text evidence="1">The sequence shown here is derived from an EMBL/GenBank/DDBJ whole genome shotgun (WGS) entry which is preliminary data.</text>
</comment>
<name>A0A2M8CB85_9BACT</name>
<gene>
    <name evidence="1" type="ORF">CO097_05470</name>
</gene>